<dbReference type="SUPFAM" id="SSF75445">
    <property type="entry name" value="D-ribose-5-phosphate isomerase (RpiA), lid domain"/>
    <property type="match status" value="1"/>
</dbReference>
<feature type="binding site" evidence="3">
    <location>
        <begin position="92"/>
        <end position="95"/>
    </location>
    <ligand>
        <name>substrate</name>
    </ligand>
</feature>
<dbReference type="GeneID" id="64826253"/>
<dbReference type="InterPro" id="IPR037171">
    <property type="entry name" value="NagB/RpiA_transferase-like"/>
</dbReference>
<protein>
    <recommendedName>
        <fullName evidence="3">Ribose-5-phosphate isomerase A</fullName>
        <ecNumber evidence="3">5.3.1.6</ecNumber>
    </recommendedName>
    <alternativeName>
        <fullName evidence="3">Phosphoriboisomerase A</fullName>
        <shortName evidence="3">PRI</shortName>
    </alternativeName>
</protein>
<organism evidence="5 6">
    <name type="scientific">Halorubrum ruber</name>
    <dbReference type="NCBI Taxonomy" id="2982524"/>
    <lineage>
        <taxon>Archaea</taxon>
        <taxon>Methanobacteriati</taxon>
        <taxon>Methanobacteriota</taxon>
        <taxon>Stenosarchaea group</taxon>
        <taxon>Halobacteria</taxon>
        <taxon>Halobacteriales</taxon>
        <taxon>Haloferacaceae</taxon>
        <taxon>Halorubrum</taxon>
    </lineage>
</organism>
<dbReference type="Proteomes" id="UP000679341">
    <property type="component" value="Chromosome"/>
</dbReference>
<feature type="region of interest" description="Disordered" evidence="4">
    <location>
        <begin position="100"/>
        <end position="133"/>
    </location>
</feature>
<dbReference type="CDD" id="cd01398">
    <property type="entry name" value="RPI_A"/>
    <property type="match status" value="1"/>
</dbReference>
<feature type="compositionally biased region" description="Low complexity" evidence="4">
    <location>
        <begin position="100"/>
        <end position="117"/>
    </location>
</feature>
<dbReference type="InterPro" id="IPR020672">
    <property type="entry name" value="Ribose5P_isomerase_typA_subgr"/>
</dbReference>
<reference evidence="5 6" key="1">
    <citation type="submission" date="2021-03" db="EMBL/GenBank/DDBJ databases">
        <title>Halorubrum sodomense MBLA0099, Whole genome shotgun sequencing.</title>
        <authorList>
            <person name="Seo M.-J."/>
            <person name="Cho E.-S."/>
            <person name="Hwang C.Y."/>
        </authorList>
    </citation>
    <scope>NUCLEOTIDE SEQUENCE [LARGE SCALE GENOMIC DNA]</scope>
    <source>
        <strain evidence="5 6">MBLA0099</strain>
    </source>
</reference>
<evidence type="ECO:0000256" key="3">
    <source>
        <dbReference type="HAMAP-Rule" id="MF_00170"/>
    </source>
</evidence>
<dbReference type="Gene3D" id="3.40.50.1360">
    <property type="match status" value="2"/>
</dbReference>
<comment type="similarity">
    <text evidence="1 3">Belongs to the ribose 5-phosphate isomerase family.</text>
</comment>
<name>A0A8T8LMJ0_9EURY</name>
<gene>
    <name evidence="3 5" type="primary">rpiA</name>
    <name evidence="5" type="ORF">J7656_01895</name>
</gene>
<proteinExistence type="inferred from homology"/>
<feature type="active site" description="Proton acceptor" evidence="3">
    <location>
        <position position="141"/>
    </location>
</feature>
<feature type="region of interest" description="Disordered" evidence="4">
    <location>
        <begin position="1"/>
        <end position="27"/>
    </location>
</feature>
<dbReference type="GO" id="GO:0004751">
    <property type="term" value="F:ribose-5-phosphate isomerase activity"/>
    <property type="evidence" value="ECO:0007669"/>
    <property type="project" value="UniProtKB-UniRule"/>
</dbReference>
<dbReference type="KEGG" id="hss:J7656_01895"/>
<comment type="catalytic activity">
    <reaction evidence="3">
        <text>aldehydo-D-ribose 5-phosphate = D-ribulose 5-phosphate</text>
        <dbReference type="Rhea" id="RHEA:14657"/>
        <dbReference type="ChEBI" id="CHEBI:58121"/>
        <dbReference type="ChEBI" id="CHEBI:58273"/>
        <dbReference type="EC" id="5.3.1.6"/>
    </reaction>
</comment>
<dbReference type="FunFam" id="3.30.70.260:FF:000018">
    <property type="entry name" value="Ribose-5-phosphate isomerase A"/>
    <property type="match status" value="1"/>
</dbReference>
<evidence type="ECO:0000256" key="1">
    <source>
        <dbReference type="ARBA" id="ARBA00008088"/>
    </source>
</evidence>
<dbReference type="Pfam" id="PF06026">
    <property type="entry name" value="Rib_5-P_isom_A"/>
    <property type="match status" value="2"/>
</dbReference>
<feature type="binding site" evidence="3">
    <location>
        <position position="159"/>
    </location>
    <ligand>
        <name>substrate</name>
    </ligand>
</feature>
<dbReference type="GO" id="GO:0006014">
    <property type="term" value="P:D-ribose metabolic process"/>
    <property type="evidence" value="ECO:0007669"/>
    <property type="project" value="TreeGrafter"/>
</dbReference>
<dbReference type="EMBL" id="CP073695">
    <property type="protein sequence ID" value="QUO48136.1"/>
    <property type="molecule type" value="Genomic_DNA"/>
</dbReference>
<dbReference type="OrthoDB" id="19013at2157"/>
<dbReference type="NCBIfam" id="TIGR00021">
    <property type="entry name" value="rpiA"/>
    <property type="match status" value="1"/>
</dbReference>
<dbReference type="InterPro" id="IPR004788">
    <property type="entry name" value="Ribose5P_isomerase_type_A"/>
</dbReference>
<evidence type="ECO:0000256" key="2">
    <source>
        <dbReference type="ARBA" id="ARBA00023235"/>
    </source>
</evidence>
<keyword evidence="6" id="KW-1185">Reference proteome</keyword>
<feature type="compositionally biased region" description="Low complexity" evidence="4">
    <location>
        <begin position="16"/>
        <end position="27"/>
    </location>
</feature>
<dbReference type="EC" id="5.3.1.6" evidence="3"/>
<accession>A0A8T8LMJ0</accession>
<dbReference type="Gene3D" id="3.30.70.260">
    <property type="match status" value="1"/>
</dbReference>
<feature type="binding site" evidence="3">
    <location>
        <begin position="32"/>
        <end position="35"/>
    </location>
    <ligand>
        <name>substrate</name>
    </ligand>
</feature>
<dbReference type="GO" id="GO:0005829">
    <property type="term" value="C:cytosol"/>
    <property type="evidence" value="ECO:0007669"/>
    <property type="project" value="TreeGrafter"/>
</dbReference>
<dbReference type="SUPFAM" id="SSF100950">
    <property type="entry name" value="NagB/RpiA/CoA transferase-like"/>
    <property type="match status" value="1"/>
</dbReference>
<dbReference type="PANTHER" id="PTHR11934">
    <property type="entry name" value="RIBOSE-5-PHOSPHATE ISOMERASE"/>
    <property type="match status" value="1"/>
</dbReference>
<sequence length="261" mass="25855">MKTSGGSDAMKRRAGESAAAAVSDGDVVGLGTGSTAAHAIRRLGDRVDAGLDIRGVPTSFASRELAVEAAIPCLDLPDAVGPDGPGIDVAIDGADQVATGAGAADAGRGEADAPAPGSGVSDSPAPGGALIKGGGAAHAREKLVDAAADRFLVVADPSKESPRLDRSVPIEVLPAGRTAVAAAIREAGGEPTLRRAERKDGPVVTDNGNLVLDCPFGEVADPAALSATLSSIPGIVEHGLFVGLADEIHVGTESDVRVDEV</sequence>
<dbReference type="PANTHER" id="PTHR11934:SF0">
    <property type="entry name" value="RIBOSE-5-PHOSPHATE ISOMERASE"/>
    <property type="match status" value="1"/>
</dbReference>
<evidence type="ECO:0000313" key="6">
    <source>
        <dbReference type="Proteomes" id="UP000679341"/>
    </source>
</evidence>
<dbReference type="HAMAP" id="MF_00170">
    <property type="entry name" value="Rib_5P_isom_A"/>
    <property type="match status" value="1"/>
</dbReference>
<comment type="subunit">
    <text evidence="3">Homodimer.</text>
</comment>
<evidence type="ECO:0000256" key="4">
    <source>
        <dbReference type="SAM" id="MobiDB-lite"/>
    </source>
</evidence>
<dbReference type="AlphaFoldDB" id="A0A8T8LMJ0"/>
<dbReference type="GO" id="GO:0009052">
    <property type="term" value="P:pentose-phosphate shunt, non-oxidative branch"/>
    <property type="evidence" value="ECO:0007669"/>
    <property type="project" value="UniProtKB-UniRule"/>
</dbReference>
<feature type="binding site" evidence="3">
    <location>
        <begin position="132"/>
        <end position="135"/>
    </location>
    <ligand>
        <name>substrate</name>
    </ligand>
</feature>
<evidence type="ECO:0000313" key="5">
    <source>
        <dbReference type="EMBL" id="QUO48136.1"/>
    </source>
</evidence>
<comment type="pathway">
    <text evidence="3">Carbohydrate degradation; pentose phosphate pathway; D-ribose 5-phosphate from D-ribulose 5-phosphate (non-oxidative stage): step 1/1.</text>
</comment>
<keyword evidence="2 3" id="KW-0413">Isomerase</keyword>
<dbReference type="RefSeq" id="WP_211553909.1">
    <property type="nucleotide sequence ID" value="NZ_CP073695.1"/>
</dbReference>
<comment type="function">
    <text evidence="3">Catalyzes the reversible conversion of ribose-5-phosphate to ribulose 5-phosphate.</text>
</comment>